<dbReference type="Proteomes" id="UP000065511">
    <property type="component" value="Chromosome"/>
</dbReference>
<reference evidence="7 9" key="2">
    <citation type="submission" date="2015-12" db="EMBL/GenBank/DDBJ databases">
        <authorList>
            <person name="Lauer A."/>
            <person name="Humrighouse B."/>
            <person name="Loparev V."/>
            <person name="Shewmaker P.L."/>
            <person name="Whitney A.M."/>
            <person name="McLaughlin R.W."/>
        </authorList>
    </citation>
    <scope>NUCLEOTIDE SEQUENCE [LARGE SCALE GENOMIC DNA]</scope>
    <source>
        <strain evidence="7 9">LMG 23085</strain>
    </source>
</reference>
<dbReference type="RefSeq" id="WP_071879321.1">
    <property type="nucleotide sequence ID" value="NZ_JXLC01000039.1"/>
</dbReference>
<feature type="domain" description="Nitroreductase" evidence="6">
    <location>
        <begin position="8"/>
        <end position="165"/>
    </location>
</feature>
<dbReference type="PIRSF" id="PIRSF005426">
    <property type="entry name" value="Frp"/>
    <property type="match status" value="1"/>
</dbReference>
<dbReference type="Gene3D" id="3.40.109.10">
    <property type="entry name" value="NADH Oxidase"/>
    <property type="match status" value="1"/>
</dbReference>
<sequence length="241" mass="27433">MNDTIELLKNRRSYRDFDENHVIPKEELQMILDAARQAPSWMNGQFYSIIVIQDKHIREQLVKWNPGNPHMLKSSAFLLFVGDLHRTKMVSEAHESPYLIEESVESIILATTDAALALENAVIAAGSLELGSVVVGSIRKHGKEICQLLGLPDNTIPLFGLSIGKPIVEMNVKPRLPEAAVIHYDKYQPYTYSLIEEYNTTMEKFGEARETKRWSQKFSDYFAAEPQMITDQLLQLQGLLK</sequence>
<dbReference type="KEGG" id="ess:ATZ33_05405"/>
<evidence type="ECO:0000256" key="5">
    <source>
        <dbReference type="PIRNR" id="PIRNR005426"/>
    </source>
</evidence>
<dbReference type="PANTHER" id="PTHR43425">
    <property type="entry name" value="OXYGEN-INSENSITIVE NADPH NITROREDUCTASE"/>
    <property type="match status" value="1"/>
</dbReference>
<dbReference type="SUPFAM" id="SSF55469">
    <property type="entry name" value="FMN-dependent nitroreductase-like"/>
    <property type="match status" value="1"/>
</dbReference>
<protein>
    <submittedName>
        <fullName evidence="7">NADPH-dependent oxidoreductase</fullName>
    </submittedName>
</protein>
<evidence type="ECO:0000313" key="8">
    <source>
        <dbReference type="EMBL" id="OJG85205.1"/>
    </source>
</evidence>
<dbReference type="OrthoDB" id="9775805at2"/>
<dbReference type="AlphaFoldDB" id="A0A0S3K9F2"/>
<evidence type="ECO:0000256" key="4">
    <source>
        <dbReference type="ARBA" id="ARBA00023002"/>
    </source>
</evidence>
<keyword evidence="9" id="KW-1185">Reference proteome</keyword>
<dbReference type="InterPro" id="IPR000415">
    <property type="entry name" value="Nitroreductase-like"/>
</dbReference>
<dbReference type="Proteomes" id="UP000183039">
    <property type="component" value="Unassembled WGS sequence"/>
</dbReference>
<dbReference type="EMBL" id="CP013614">
    <property type="protein sequence ID" value="ALS00824.1"/>
    <property type="molecule type" value="Genomic_DNA"/>
</dbReference>
<accession>A0A0S3K9F2</accession>
<evidence type="ECO:0000259" key="6">
    <source>
        <dbReference type="Pfam" id="PF00881"/>
    </source>
</evidence>
<proteinExistence type="inferred from homology"/>
<dbReference type="EMBL" id="JXLC01000039">
    <property type="protein sequence ID" value="OJG85205.1"/>
    <property type="molecule type" value="Genomic_DNA"/>
</dbReference>
<evidence type="ECO:0000256" key="1">
    <source>
        <dbReference type="ARBA" id="ARBA00008366"/>
    </source>
</evidence>
<keyword evidence="4 5" id="KW-0560">Oxidoreductase</keyword>
<evidence type="ECO:0000256" key="3">
    <source>
        <dbReference type="ARBA" id="ARBA00022643"/>
    </source>
</evidence>
<dbReference type="PANTHER" id="PTHR43425:SF2">
    <property type="entry name" value="OXYGEN-INSENSITIVE NADPH NITROREDUCTASE"/>
    <property type="match status" value="1"/>
</dbReference>
<evidence type="ECO:0000313" key="9">
    <source>
        <dbReference type="Proteomes" id="UP000065511"/>
    </source>
</evidence>
<evidence type="ECO:0000313" key="10">
    <source>
        <dbReference type="Proteomes" id="UP000183039"/>
    </source>
</evidence>
<dbReference type="Pfam" id="PF00881">
    <property type="entry name" value="Nitroreductase"/>
    <property type="match status" value="1"/>
</dbReference>
<dbReference type="GO" id="GO:0016491">
    <property type="term" value="F:oxidoreductase activity"/>
    <property type="evidence" value="ECO:0007669"/>
    <property type="project" value="UniProtKB-UniRule"/>
</dbReference>
<keyword evidence="3 5" id="KW-0288">FMN</keyword>
<organism evidence="8 10">
    <name type="scientific">Enterococcus silesiacus</name>
    <dbReference type="NCBI Taxonomy" id="332949"/>
    <lineage>
        <taxon>Bacteria</taxon>
        <taxon>Bacillati</taxon>
        <taxon>Bacillota</taxon>
        <taxon>Bacilli</taxon>
        <taxon>Lactobacillales</taxon>
        <taxon>Enterococcaceae</taxon>
        <taxon>Enterococcus</taxon>
    </lineage>
</organism>
<dbReference type="InterPro" id="IPR016446">
    <property type="entry name" value="Flavin_OxRdtase_Frp"/>
</dbReference>
<evidence type="ECO:0000256" key="2">
    <source>
        <dbReference type="ARBA" id="ARBA00022630"/>
    </source>
</evidence>
<gene>
    <name evidence="7" type="ORF">ATZ33_05405</name>
    <name evidence="8" type="ORF">RV15_GL002609</name>
</gene>
<reference evidence="8 10" key="1">
    <citation type="submission" date="2014-12" db="EMBL/GenBank/DDBJ databases">
        <title>Draft genome sequences of 29 type strains of Enterococci.</title>
        <authorList>
            <person name="Zhong Z."/>
            <person name="Sun Z."/>
            <person name="Liu W."/>
            <person name="Zhang W."/>
            <person name="Zhang H."/>
        </authorList>
    </citation>
    <scope>NUCLEOTIDE SEQUENCE [LARGE SCALE GENOMIC DNA]</scope>
    <source>
        <strain evidence="8 10">DSM 22801</strain>
    </source>
</reference>
<keyword evidence="2 5" id="KW-0285">Flavoprotein</keyword>
<dbReference type="InterPro" id="IPR029479">
    <property type="entry name" value="Nitroreductase"/>
</dbReference>
<comment type="similarity">
    <text evidence="1 5">Belongs to the flavin oxidoreductase frp family.</text>
</comment>
<keyword evidence="5" id="KW-0521">NADP</keyword>
<evidence type="ECO:0000313" key="7">
    <source>
        <dbReference type="EMBL" id="ALS00824.1"/>
    </source>
</evidence>
<name>A0A0S3K9F2_9ENTE</name>